<dbReference type="AlphaFoldDB" id="A0A382UNM2"/>
<evidence type="ECO:0000256" key="1">
    <source>
        <dbReference type="SAM" id="Phobius"/>
    </source>
</evidence>
<name>A0A382UNM2_9ZZZZ</name>
<feature type="transmembrane region" description="Helical" evidence="1">
    <location>
        <begin position="54"/>
        <end position="69"/>
    </location>
</feature>
<gene>
    <name evidence="2" type="ORF">METZ01_LOCUS388727</name>
</gene>
<dbReference type="EMBL" id="UINC01145625">
    <property type="protein sequence ID" value="SVD35873.1"/>
    <property type="molecule type" value="Genomic_DNA"/>
</dbReference>
<keyword evidence="1" id="KW-0472">Membrane</keyword>
<sequence length="70" mass="7897">MVLELFSTMALDGAGAKAKKNSDKKKLKEAEGDPEKYNQIVENIEQRKKNGDKIFLYLCGICLLVLIAFY</sequence>
<accession>A0A382UNM2</accession>
<keyword evidence="1" id="KW-1133">Transmembrane helix</keyword>
<reference evidence="2" key="1">
    <citation type="submission" date="2018-05" db="EMBL/GenBank/DDBJ databases">
        <authorList>
            <person name="Lanie J.A."/>
            <person name="Ng W.-L."/>
            <person name="Kazmierczak K.M."/>
            <person name="Andrzejewski T.M."/>
            <person name="Davidsen T.M."/>
            <person name="Wayne K.J."/>
            <person name="Tettelin H."/>
            <person name="Glass J.I."/>
            <person name="Rusch D."/>
            <person name="Podicherti R."/>
            <person name="Tsui H.-C.T."/>
            <person name="Winkler M.E."/>
        </authorList>
    </citation>
    <scope>NUCLEOTIDE SEQUENCE</scope>
</reference>
<evidence type="ECO:0000313" key="2">
    <source>
        <dbReference type="EMBL" id="SVD35873.1"/>
    </source>
</evidence>
<organism evidence="2">
    <name type="scientific">marine metagenome</name>
    <dbReference type="NCBI Taxonomy" id="408172"/>
    <lineage>
        <taxon>unclassified sequences</taxon>
        <taxon>metagenomes</taxon>
        <taxon>ecological metagenomes</taxon>
    </lineage>
</organism>
<keyword evidence="1" id="KW-0812">Transmembrane</keyword>
<proteinExistence type="predicted"/>
<protein>
    <submittedName>
        <fullName evidence="2">Uncharacterized protein</fullName>
    </submittedName>
</protein>